<keyword evidence="3" id="KW-1185">Reference proteome</keyword>
<accession>A0A0M6YA98</accession>
<feature type="transmembrane region" description="Helical" evidence="1">
    <location>
        <begin position="16"/>
        <end position="41"/>
    </location>
</feature>
<reference evidence="3" key="1">
    <citation type="submission" date="2015-07" db="EMBL/GenBank/DDBJ databases">
        <authorList>
            <person name="Rodrigo-Torres Lidia"/>
            <person name="Arahal R.David."/>
        </authorList>
    </citation>
    <scope>NUCLEOTIDE SEQUENCE [LARGE SCALE GENOMIC DNA]</scope>
    <source>
        <strain evidence="3">CECT 4801</strain>
    </source>
</reference>
<keyword evidence="1" id="KW-0472">Membrane</keyword>
<protein>
    <submittedName>
        <fullName evidence="2">Uncharacterized protein</fullName>
    </submittedName>
</protein>
<gene>
    <name evidence="2" type="ORF">LAL4801_04195</name>
</gene>
<dbReference type="EMBL" id="CXST01000002">
    <property type="protein sequence ID" value="CTQ45740.1"/>
    <property type="molecule type" value="Genomic_DNA"/>
</dbReference>
<proteinExistence type="predicted"/>
<dbReference type="Proteomes" id="UP000048926">
    <property type="component" value="Unassembled WGS sequence"/>
</dbReference>
<evidence type="ECO:0000256" key="1">
    <source>
        <dbReference type="SAM" id="Phobius"/>
    </source>
</evidence>
<keyword evidence="1" id="KW-0812">Transmembrane</keyword>
<dbReference type="AlphaFoldDB" id="A0A0M6YA98"/>
<dbReference type="RefSeq" id="WP_187306606.1">
    <property type="nucleotide sequence ID" value="NZ_CXST01000002.1"/>
</dbReference>
<keyword evidence="1" id="KW-1133">Transmembrane helix</keyword>
<name>A0A0M6YA98_9HYPH</name>
<evidence type="ECO:0000313" key="3">
    <source>
        <dbReference type="Proteomes" id="UP000048926"/>
    </source>
</evidence>
<evidence type="ECO:0000313" key="2">
    <source>
        <dbReference type="EMBL" id="CTQ45740.1"/>
    </source>
</evidence>
<sequence length="46" mass="4976">MSKDTENTESFTAIEAIVWTTLGMFGGLFTIASVVIGYGLVSRIFT</sequence>
<organism evidence="2 3">
    <name type="scientific">Roseibium aggregatum</name>
    <dbReference type="NCBI Taxonomy" id="187304"/>
    <lineage>
        <taxon>Bacteria</taxon>
        <taxon>Pseudomonadati</taxon>
        <taxon>Pseudomonadota</taxon>
        <taxon>Alphaproteobacteria</taxon>
        <taxon>Hyphomicrobiales</taxon>
        <taxon>Stappiaceae</taxon>
        <taxon>Roseibium</taxon>
    </lineage>
</organism>